<dbReference type="EMBL" id="JACRSV010000002">
    <property type="protein sequence ID" value="MBC8560078.1"/>
    <property type="molecule type" value="Genomic_DNA"/>
</dbReference>
<dbReference type="InterPro" id="IPR050833">
    <property type="entry name" value="Poly_Biosynth_Transport"/>
</dbReference>
<feature type="transmembrane region" description="Helical" evidence="6">
    <location>
        <begin position="371"/>
        <end position="392"/>
    </location>
</feature>
<keyword evidence="5 6" id="KW-0472">Membrane</keyword>
<sequence>MNKIKQFIVLVAHGKYDTSTADGRSMERARGIALTALTAMLAKAFAMAVPLITVRITLSYMGEEIYGLWTTVTSFFTMFSFADLGLGSGLQTELSKATATDDKQYCRKLVSSCYTMLAGVALALMVIFVCIYPFVNWAGLVNASTERTIALAGGVVMAIVTSRVVNVPLALIQRTQFAMQEGYRNNLWNCTGNILSLLFVLVVYYLDLGVLTMIWASSLITVIVAAVNMVVYFKWQRPELKPRFSEFDKKISKRLLHTGVLFFILSIFTSLSLSIDNFIVAHACSLSEVTPYSVMYKIVSMIGVVSSMLSSPMWSANGEAMQRGEYQWVRKTTTKMALISLLFALICSIGIFVLIQPALWLLTDGAVQANYSILFGMCLLQIAISVTNPYFMILNGAGIIKFQIFNYIIYAAISLPFKYVLGIKFGAEAITWCGAITYIILLTVPTFYRGMSYLHQKRGCLNVITKKY</sequence>
<dbReference type="RefSeq" id="WP_249295035.1">
    <property type="nucleotide sequence ID" value="NZ_JACRSV010000002.1"/>
</dbReference>
<organism evidence="7 8">
    <name type="scientific">Fumia xinanensis</name>
    <dbReference type="NCBI Taxonomy" id="2763659"/>
    <lineage>
        <taxon>Bacteria</taxon>
        <taxon>Bacillati</taxon>
        <taxon>Bacillota</taxon>
        <taxon>Clostridia</taxon>
        <taxon>Eubacteriales</taxon>
        <taxon>Oscillospiraceae</taxon>
        <taxon>Fumia</taxon>
    </lineage>
</organism>
<evidence type="ECO:0000256" key="3">
    <source>
        <dbReference type="ARBA" id="ARBA00022692"/>
    </source>
</evidence>
<evidence type="ECO:0000256" key="4">
    <source>
        <dbReference type="ARBA" id="ARBA00022989"/>
    </source>
</evidence>
<dbReference type="InterPro" id="IPR002797">
    <property type="entry name" value="Polysacc_synth"/>
</dbReference>
<feature type="transmembrane region" description="Helical" evidence="6">
    <location>
        <begin position="337"/>
        <end position="359"/>
    </location>
</feature>
<accession>A0A926E5I1</accession>
<keyword evidence="3 6" id="KW-0812">Transmembrane</keyword>
<feature type="transmembrane region" description="Helical" evidence="6">
    <location>
        <begin position="65"/>
        <end position="86"/>
    </location>
</feature>
<evidence type="ECO:0000256" key="1">
    <source>
        <dbReference type="ARBA" id="ARBA00004651"/>
    </source>
</evidence>
<keyword evidence="8" id="KW-1185">Reference proteome</keyword>
<feature type="transmembrane region" description="Helical" evidence="6">
    <location>
        <begin position="429"/>
        <end position="448"/>
    </location>
</feature>
<feature type="transmembrane region" description="Helical" evidence="6">
    <location>
        <begin position="186"/>
        <end position="206"/>
    </location>
</feature>
<feature type="transmembrane region" description="Helical" evidence="6">
    <location>
        <begin position="254"/>
        <end position="275"/>
    </location>
</feature>
<name>A0A926E5I1_9FIRM</name>
<feature type="transmembrane region" description="Helical" evidence="6">
    <location>
        <begin position="295"/>
        <end position="316"/>
    </location>
</feature>
<reference evidence="7" key="1">
    <citation type="submission" date="2020-08" db="EMBL/GenBank/DDBJ databases">
        <title>Genome public.</title>
        <authorList>
            <person name="Liu C."/>
            <person name="Sun Q."/>
        </authorList>
    </citation>
    <scope>NUCLEOTIDE SEQUENCE</scope>
    <source>
        <strain evidence="7">NSJ-33</strain>
    </source>
</reference>
<feature type="transmembrane region" description="Helical" evidence="6">
    <location>
        <begin position="212"/>
        <end position="233"/>
    </location>
</feature>
<keyword evidence="4 6" id="KW-1133">Transmembrane helix</keyword>
<evidence type="ECO:0000313" key="7">
    <source>
        <dbReference type="EMBL" id="MBC8560078.1"/>
    </source>
</evidence>
<dbReference type="GO" id="GO:0005886">
    <property type="term" value="C:plasma membrane"/>
    <property type="evidence" value="ECO:0007669"/>
    <property type="project" value="UniProtKB-SubCell"/>
</dbReference>
<evidence type="ECO:0000313" key="8">
    <source>
        <dbReference type="Proteomes" id="UP000610760"/>
    </source>
</evidence>
<evidence type="ECO:0000256" key="5">
    <source>
        <dbReference type="ARBA" id="ARBA00023136"/>
    </source>
</evidence>
<comment type="subcellular location">
    <subcellularLocation>
        <location evidence="1">Cell membrane</location>
        <topology evidence="1">Multi-pass membrane protein</topology>
    </subcellularLocation>
</comment>
<feature type="transmembrane region" description="Helical" evidence="6">
    <location>
        <begin position="147"/>
        <end position="165"/>
    </location>
</feature>
<dbReference type="Proteomes" id="UP000610760">
    <property type="component" value="Unassembled WGS sequence"/>
</dbReference>
<comment type="caution">
    <text evidence="7">The sequence shown here is derived from an EMBL/GenBank/DDBJ whole genome shotgun (WGS) entry which is preliminary data.</text>
</comment>
<dbReference type="PANTHER" id="PTHR30250:SF11">
    <property type="entry name" value="O-ANTIGEN TRANSPORTER-RELATED"/>
    <property type="match status" value="1"/>
</dbReference>
<dbReference type="Pfam" id="PF01943">
    <property type="entry name" value="Polysacc_synt"/>
    <property type="match status" value="1"/>
</dbReference>
<evidence type="ECO:0000256" key="6">
    <source>
        <dbReference type="SAM" id="Phobius"/>
    </source>
</evidence>
<gene>
    <name evidence="7" type="ORF">H8710_08365</name>
</gene>
<keyword evidence="2" id="KW-1003">Cell membrane</keyword>
<protein>
    <submittedName>
        <fullName evidence="7">Oligosaccharide flippase family protein</fullName>
    </submittedName>
</protein>
<dbReference type="AlphaFoldDB" id="A0A926E5I1"/>
<proteinExistence type="predicted"/>
<feature type="transmembrane region" description="Helical" evidence="6">
    <location>
        <begin position="32"/>
        <end position="53"/>
    </location>
</feature>
<feature type="transmembrane region" description="Helical" evidence="6">
    <location>
        <begin position="113"/>
        <end position="135"/>
    </location>
</feature>
<evidence type="ECO:0000256" key="2">
    <source>
        <dbReference type="ARBA" id="ARBA00022475"/>
    </source>
</evidence>
<dbReference type="PANTHER" id="PTHR30250">
    <property type="entry name" value="PST FAMILY PREDICTED COLANIC ACID TRANSPORTER"/>
    <property type="match status" value="1"/>
</dbReference>